<reference evidence="2 3" key="1">
    <citation type="submission" date="2018-03" db="EMBL/GenBank/DDBJ databases">
        <authorList>
            <person name="Nguyen K."/>
            <person name="Fouts D."/>
            <person name="Sutton G."/>
        </authorList>
    </citation>
    <scope>NUCLEOTIDE SEQUENCE [LARGE SCALE GENOMIC DNA]</scope>
    <source>
        <strain evidence="2 3">AU3578</strain>
    </source>
</reference>
<gene>
    <name evidence="2" type="ORF">C6T65_17900</name>
</gene>
<dbReference type="Proteomes" id="UP000237632">
    <property type="component" value="Unassembled WGS sequence"/>
</dbReference>
<name>A0AA45BB85_BURVI</name>
<evidence type="ECO:0000313" key="2">
    <source>
        <dbReference type="EMBL" id="PRH40889.1"/>
    </source>
</evidence>
<accession>A0AA45BB85</accession>
<organism evidence="2 3">
    <name type="scientific">Burkholderia vietnamiensis</name>
    <dbReference type="NCBI Taxonomy" id="60552"/>
    <lineage>
        <taxon>Bacteria</taxon>
        <taxon>Pseudomonadati</taxon>
        <taxon>Pseudomonadota</taxon>
        <taxon>Betaproteobacteria</taxon>
        <taxon>Burkholderiales</taxon>
        <taxon>Burkholderiaceae</taxon>
        <taxon>Burkholderia</taxon>
        <taxon>Burkholderia cepacia complex</taxon>
    </lineage>
</organism>
<dbReference type="AlphaFoldDB" id="A0AA45BB85"/>
<feature type="region of interest" description="Disordered" evidence="1">
    <location>
        <begin position="1"/>
        <end position="28"/>
    </location>
</feature>
<protein>
    <submittedName>
        <fullName evidence="2">Sperm protamine P1 family protein</fullName>
    </submittedName>
</protein>
<proteinExistence type="predicted"/>
<sequence length="38" mass="4414">MTRARRNRPAVRRHARRSGRKRAGIRCHALSKRSFAAV</sequence>
<comment type="caution">
    <text evidence="2">The sequence shown here is derived from an EMBL/GenBank/DDBJ whole genome shotgun (WGS) entry which is preliminary data.</text>
</comment>
<evidence type="ECO:0000256" key="1">
    <source>
        <dbReference type="SAM" id="MobiDB-lite"/>
    </source>
</evidence>
<evidence type="ECO:0000313" key="3">
    <source>
        <dbReference type="Proteomes" id="UP000237632"/>
    </source>
</evidence>
<dbReference type="EMBL" id="PVHK01000126">
    <property type="protein sequence ID" value="PRH40889.1"/>
    <property type="molecule type" value="Genomic_DNA"/>
</dbReference>